<dbReference type="Pfam" id="PF05219">
    <property type="entry name" value="DREV"/>
    <property type="match status" value="1"/>
</dbReference>
<gene>
    <name evidence="1" type="ORF">TVY486_0602020</name>
</gene>
<accession>G0TWS3</accession>
<dbReference type="InterPro" id="IPR007884">
    <property type="entry name" value="METL9"/>
</dbReference>
<protein>
    <submittedName>
        <fullName evidence="1">Putative DREV methyltransferase</fullName>
    </submittedName>
</protein>
<dbReference type="GO" id="GO:0032259">
    <property type="term" value="P:methylation"/>
    <property type="evidence" value="ECO:0007669"/>
    <property type="project" value="UniProtKB-KW"/>
</dbReference>
<dbReference type="SUPFAM" id="SSF53335">
    <property type="entry name" value="S-adenosyl-L-methionine-dependent methyltransferases"/>
    <property type="match status" value="1"/>
</dbReference>
<dbReference type="GO" id="GO:0106370">
    <property type="term" value="F:protein-L-histidine N-pros-methyltransferase activity"/>
    <property type="evidence" value="ECO:0007669"/>
    <property type="project" value="InterPro"/>
</dbReference>
<sequence>MFTTVLRDYRRFRSGQRSRPPIIYDVNLSSLPEHIVARYIALHMDDETSNWVSNAGDVAPAKVMMVEFLRHFVSLTTANGIVGRGRMFVLSTLQAVRLLLGREWNGDIMSCRSSPPFDSLLDIGAGDGGVTSKLEPLFRTVTVTEYSVPMRWRLWWRGYEVLPYQSPFTDSSGSQRYYDVISCLNVLDRADRPLDLLCSMRDSLRADGILLLAVVLPWCPFVEDGNRQRAPSQHLPMEGGECCKGATFEQSLQLLVDKVLVPCGFQLERWCKLPYLCEGNMKVEYAVLYDAVMVLRKANA</sequence>
<dbReference type="OMA" id="PYMHYVE"/>
<dbReference type="VEuPathDB" id="TriTrypDB:TvY486_0602020"/>
<keyword evidence="1" id="KW-0489">Methyltransferase</keyword>
<evidence type="ECO:0000313" key="1">
    <source>
        <dbReference type="EMBL" id="CCC48411.1"/>
    </source>
</evidence>
<name>G0TWS3_TRYVY</name>
<reference evidence="1" key="1">
    <citation type="journal article" date="2012" name="Proc. Natl. Acad. Sci. U.S.A.">
        <title>Antigenic diversity is generated by distinct evolutionary mechanisms in African trypanosome species.</title>
        <authorList>
            <person name="Jackson A.P."/>
            <person name="Berry A."/>
            <person name="Aslett M."/>
            <person name="Allison H.C."/>
            <person name="Burton P."/>
            <person name="Vavrova-Anderson J."/>
            <person name="Brown R."/>
            <person name="Browne H."/>
            <person name="Corton N."/>
            <person name="Hauser H."/>
            <person name="Gamble J."/>
            <person name="Gilderthorp R."/>
            <person name="Marcello L."/>
            <person name="McQuillan J."/>
            <person name="Otto T.D."/>
            <person name="Quail M.A."/>
            <person name="Sanders M.J."/>
            <person name="van Tonder A."/>
            <person name="Ginger M.L."/>
            <person name="Field M.C."/>
            <person name="Barry J.D."/>
            <person name="Hertz-Fowler C."/>
            <person name="Berriman M."/>
        </authorList>
    </citation>
    <scope>NUCLEOTIDE SEQUENCE</scope>
    <source>
        <strain evidence="1">Y486</strain>
    </source>
</reference>
<dbReference type="AlphaFoldDB" id="G0TWS3"/>
<keyword evidence="1" id="KW-0808">Transferase</keyword>
<proteinExistence type="predicted"/>
<dbReference type="PANTHER" id="PTHR12890:SF0">
    <property type="entry name" value="PROTEIN-L-HISTIDINE N-PROS-METHYLTRANSFERASE"/>
    <property type="match status" value="1"/>
</dbReference>
<organism evidence="1">
    <name type="scientific">Trypanosoma vivax (strain Y486)</name>
    <dbReference type="NCBI Taxonomy" id="1055687"/>
    <lineage>
        <taxon>Eukaryota</taxon>
        <taxon>Discoba</taxon>
        <taxon>Euglenozoa</taxon>
        <taxon>Kinetoplastea</taxon>
        <taxon>Metakinetoplastina</taxon>
        <taxon>Trypanosomatida</taxon>
        <taxon>Trypanosomatidae</taxon>
        <taxon>Trypanosoma</taxon>
        <taxon>Duttonella</taxon>
    </lineage>
</organism>
<dbReference type="InterPro" id="IPR029063">
    <property type="entry name" value="SAM-dependent_MTases_sf"/>
</dbReference>
<dbReference type="PANTHER" id="PTHR12890">
    <property type="entry name" value="DREV PROTEIN"/>
    <property type="match status" value="1"/>
</dbReference>
<dbReference type="Gene3D" id="3.40.50.150">
    <property type="entry name" value="Vaccinia Virus protein VP39"/>
    <property type="match status" value="1"/>
</dbReference>
<dbReference type="EMBL" id="HE573022">
    <property type="protein sequence ID" value="CCC48411.1"/>
    <property type="molecule type" value="Genomic_DNA"/>
</dbReference>